<dbReference type="EMBL" id="MU006567">
    <property type="protein sequence ID" value="KAF2749173.1"/>
    <property type="molecule type" value="Genomic_DNA"/>
</dbReference>
<proteinExistence type="predicted"/>
<dbReference type="Proteomes" id="UP000799440">
    <property type="component" value="Unassembled WGS sequence"/>
</dbReference>
<protein>
    <submittedName>
        <fullName evidence="1">Uncharacterized protein</fullName>
    </submittedName>
</protein>
<organism evidence="1 2">
    <name type="scientific">Sporormia fimetaria CBS 119925</name>
    <dbReference type="NCBI Taxonomy" id="1340428"/>
    <lineage>
        <taxon>Eukaryota</taxon>
        <taxon>Fungi</taxon>
        <taxon>Dikarya</taxon>
        <taxon>Ascomycota</taxon>
        <taxon>Pezizomycotina</taxon>
        <taxon>Dothideomycetes</taxon>
        <taxon>Pleosporomycetidae</taxon>
        <taxon>Pleosporales</taxon>
        <taxon>Sporormiaceae</taxon>
        <taxon>Sporormia</taxon>
    </lineage>
</organism>
<reference evidence="1" key="1">
    <citation type="journal article" date="2020" name="Stud. Mycol.">
        <title>101 Dothideomycetes genomes: a test case for predicting lifestyles and emergence of pathogens.</title>
        <authorList>
            <person name="Haridas S."/>
            <person name="Albert R."/>
            <person name="Binder M."/>
            <person name="Bloem J."/>
            <person name="Labutti K."/>
            <person name="Salamov A."/>
            <person name="Andreopoulos B."/>
            <person name="Baker S."/>
            <person name="Barry K."/>
            <person name="Bills G."/>
            <person name="Bluhm B."/>
            <person name="Cannon C."/>
            <person name="Castanera R."/>
            <person name="Culley D."/>
            <person name="Daum C."/>
            <person name="Ezra D."/>
            <person name="Gonzalez J."/>
            <person name="Henrissat B."/>
            <person name="Kuo A."/>
            <person name="Liang C."/>
            <person name="Lipzen A."/>
            <person name="Lutzoni F."/>
            <person name="Magnuson J."/>
            <person name="Mondo S."/>
            <person name="Nolan M."/>
            <person name="Ohm R."/>
            <person name="Pangilinan J."/>
            <person name="Park H.-J."/>
            <person name="Ramirez L."/>
            <person name="Alfaro M."/>
            <person name="Sun H."/>
            <person name="Tritt A."/>
            <person name="Yoshinaga Y."/>
            <person name="Zwiers L.-H."/>
            <person name="Turgeon B."/>
            <person name="Goodwin S."/>
            <person name="Spatafora J."/>
            <person name="Crous P."/>
            <person name="Grigoriev I."/>
        </authorList>
    </citation>
    <scope>NUCLEOTIDE SEQUENCE</scope>
    <source>
        <strain evidence="1">CBS 119925</strain>
    </source>
</reference>
<name>A0A6A6VG12_9PLEO</name>
<sequence length="145" mass="16884">MIDQPETRPMNEGKTPDSEGDACIAAMRAYYDSIARTARAAHVAFREALTRDLEYKIASDREKLEMYQMHNNVEAMRSLNEEMSGRIKETCDRIQDSLKKRFKEVDQMVKKASQMFWEELDRRDSTGLGLEGLLDWVHREFGLCE</sequence>
<keyword evidence="2" id="KW-1185">Reference proteome</keyword>
<accession>A0A6A6VG12</accession>
<evidence type="ECO:0000313" key="2">
    <source>
        <dbReference type="Proteomes" id="UP000799440"/>
    </source>
</evidence>
<evidence type="ECO:0000313" key="1">
    <source>
        <dbReference type="EMBL" id="KAF2749173.1"/>
    </source>
</evidence>
<gene>
    <name evidence="1" type="ORF">M011DRAFT_327785</name>
</gene>
<dbReference type="AlphaFoldDB" id="A0A6A6VG12"/>